<protein>
    <submittedName>
        <fullName evidence="1">Major capsid protein</fullName>
    </submittedName>
</protein>
<accession>A0A8S5PWR2</accession>
<sequence>MQFICCIPFCFACFRSVTVGRSVGNYGILIDLHRMRYLRMALLCGKSDVGLRDSRVLICPKSAPIAVSKTDNIKIITPEANQFADAWDIDYRKYHDLFVPENKKAVIAVSLGV</sequence>
<evidence type="ECO:0000313" key="1">
    <source>
        <dbReference type="EMBL" id="DAE10885.1"/>
    </source>
</evidence>
<dbReference type="EMBL" id="BK015522">
    <property type="protein sequence ID" value="DAE10885.1"/>
    <property type="molecule type" value="Genomic_DNA"/>
</dbReference>
<reference evidence="1" key="1">
    <citation type="journal article" date="2021" name="Proc. Natl. Acad. Sci. U.S.A.">
        <title>A Catalog of Tens of Thousands of Viruses from Human Metagenomes Reveals Hidden Associations with Chronic Diseases.</title>
        <authorList>
            <person name="Tisza M.J."/>
            <person name="Buck C.B."/>
        </authorList>
    </citation>
    <scope>NUCLEOTIDE SEQUENCE</scope>
    <source>
        <strain evidence="1">Ctg0K17</strain>
    </source>
</reference>
<name>A0A8S5PWR2_9CAUD</name>
<organism evidence="1">
    <name type="scientific">Siphoviridae sp. ctg0K17</name>
    <dbReference type="NCBI Taxonomy" id="2825600"/>
    <lineage>
        <taxon>Viruses</taxon>
        <taxon>Duplodnaviria</taxon>
        <taxon>Heunggongvirae</taxon>
        <taxon>Uroviricota</taxon>
        <taxon>Caudoviricetes</taxon>
    </lineage>
</organism>
<proteinExistence type="predicted"/>